<reference evidence="5 6" key="1">
    <citation type="submission" date="2015-07" db="EMBL/GenBank/DDBJ databases">
        <title>The draft genome sequence of Leadbetterella sp. JN14-9.</title>
        <authorList>
            <person name="Liu Y."/>
            <person name="Du J."/>
            <person name="Shao Z."/>
        </authorList>
    </citation>
    <scope>NUCLEOTIDE SEQUENCE [LARGE SCALE GENOMIC DNA]</scope>
    <source>
        <strain evidence="5 6">JN14-9</strain>
    </source>
</reference>
<name>A0A0N8HA16_9BACT</name>
<dbReference type="AlphaFoldDB" id="A0A0N8HA16"/>
<keyword evidence="2" id="KW-0238">DNA-binding</keyword>
<dbReference type="PANTHER" id="PTHR43280:SF32">
    <property type="entry name" value="TRANSCRIPTIONAL REGULATORY PROTEIN"/>
    <property type="match status" value="1"/>
</dbReference>
<gene>
    <name evidence="5" type="ORF">AFM12_10200</name>
</gene>
<evidence type="ECO:0000256" key="2">
    <source>
        <dbReference type="ARBA" id="ARBA00023125"/>
    </source>
</evidence>
<dbReference type="EMBL" id="LGTQ01000006">
    <property type="protein sequence ID" value="KPM48916.1"/>
    <property type="molecule type" value="Genomic_DNA"/>
</dbReference>
<dbReference type="GO" id="GO:0003700">
    <property type="term" value="F:DNA-binding transcription factor activity"/>
    <property type="evidence" value="ECO:0007669"/>
    <property type="project" value="InterPro"/>
</dbReference>
<protein>
    <recommendedName>
        <fullName evidence="4">HTH araC/xylS-type domain-containing protein</fullName>
    </recommendedName>
</protein>
<organism evidence="5 6">
    <name type="scientific">Jiulongibacter sediminis</name>
    <dbReference type="NCBI Taxonomy" id="1605367"/>
    <lineage>
        <taxon>Bacteria</taxon>
        <taxon>Pseudomonadati</taxon>
        <taxon>Bacteroidota</taxon>
        <taxon>Cytophagia</taxon>
        <taxon>Cytophagales</taxon>
        <taxon>Leadbetterellaceae</taxon>
        <taxon>Jiulongibacter</taxon>
    </lineage>
</organism>
<dbReference type="OrthoDB" id="9793451at2"/>
<evidence type="ECO:0000259" key="4">
    <source>
        <dbReference type="PROSITE" id="PS01124"/>
    </source>
</evidence>
<dbReference type="GO" id="GO:0043565">
    <property type="term" value="F:sequence-specific DNA binding"/>
    <property type="evidence" value="ECO:0007669"/>
    <property type="project" value="InterPro"/>
</dbReference>
<dbReference type="Pfam" id="PF02311">
    <property type="entry name" value="AraC_binding"/>
    <property type="match status" value="1"/>
</dbReference>
<evidence type="ECO:0000313" key="6">
    <source>
        <dbReference type="Proteomes" id="UP000050454"/>
    </source>
</evidence>
<dbReference type="InterPro" id="IPR003313">
    <property type="entry name" value="AraC-bd"/>
</dbReference>
<dbReference type="Gene3D" id="2.60.120.10">
    <property type="entry name" value="Jelly Rolls"/>
    <property type="match status" value="1"/>
</dbReference>
<dbReference type="STRING" id="1605367.AFM12_10200"/>
<accession>A0A0N8HA16</accession>
<proteinExistence type="predicted"/>
<keyword evidence="1" id="KW-0805">Transcription regulation</keyword>
<dbReference type="SUPFAM" id="SSF46689">
    <property type="entry name" value="Homeodomain-like"/>
    <property type="match status" value="1"/>
</dbReference>
<keyword evidence="6" id="KW-1185">Reference proteome</keyword>
<dbReference type="PRINTS" id="PR00032">
    <property type="entry name" value="HTHARAC"/>
</dbReference>
<dbReference type="InterPro" id="IPR018060">
    <property type="entry name" value="HTH_AraC"/>
</dbReference>
<dbReference type="InterPro" id="IPR020449">
    <property type="entry name" value="Tscrpt_reg_AraC-type_HTH"/>
</dbReference>
<dbReference type="SMART" id="SM00342">
    <property type="entry name" value="HTH_ARAC"/>
    <property type="match status" value="1"/>
</dbReference>
<dbReference type="Gene3D" id="1.10.10.60">
    <property type="entry name" value="Homeodomain-like"/>
    <property type="match status" value="1"/>
</dbReference>
<dbReference type="InterPro" id="IPR014710">
    <property type="entry name" value="RmlC-like_jellyroll"/>
</dbReference>
<keyword evidence="3" id="KW-0804">Transcription</keyword>
<dbReference type="PANTHER" id="PTHR43280">
    <property type="entry name" value="ARAC-FAMILY TRANSCRIPTIONAL REGULATOR"/>
    <property type="match status" value="1"/>
</dbReference>
<dbReference type="InterPro" id="IPR009057">
    <property type="entry name" value="Homeodomain-like_sf"/>
</dbReference>
<dbReference type="CDD" id="cd06999">
    <property type="entry name" value="cupin_HpaA-like_N"/>
    <property type="match status" value="1"/>
</dbReference>
<evidence type="ECO:0000256" key="1">
    <source>
        <dbReference type="ARBA" id="ARBA00023015"/>
    </source>
</evidence>
<dbReference type="InterPro" id="IPR047264">
    <property type="entry name" value="Cupin_HpaA-like_N"/>
</dbReference>
<dbReference type="SUPFAM" id="SSF51215">
    <property type="entry name" value="Regulatory protein AraC"/>
    <property type="match status" value="1"/>
</dbReference>
<dbReference type="RefSeq" id="WP_055147544.1">
    <property type="nucleotide sequence ID" value="NZ_JXSZ01000006.1"/>
</dbReference>
<evidence type="ECO:0000256" key="3">
    <source>
        <dbReference type="ARBA" id="ARBA00023163"/>
    </source>
</evidence>
<dbReference type="InterPro" id="IPR037923">
    <property type="entry name" value="HTH-like"/>
</dbReference>
<dbReference type="Proteomes" id="UP000050454">
    <property type="component" value="Unassembled WGS sequence"/>
</dbReference>
<evidence type="ECO:0000313" key="5">
    <source>
        <dbReference type="EMBL" id="KPM48916.1"/>
    </source>
</evidence>
<sequence>MRTRLQHFDGLFGDQQLDASSDFFQCESLEVRSKAYNWEITEHFHSDLLQLFFIRSGGGRFSLSKKQFLIEEKSVLLIPANTLHGFQFEEGVEGEVMTFSTRFPENLMKGRPEMQESILSRNQLNFQQQPECFDRLLVYYQCIEAELPEHKIEKWAVVRSLLELILTELYRSSFEAERLELLTSHRSLAYYQQFLTSVKRQMNQSIAVSAYAADVGITVVHLNRVCREVVGKSALEVVQEVLLQEAKNYLLNTQYSIAEIAYFLNFNDPAYFNRLFKKKVGVPPGEFRRG</sequence>
<feature type="domain" description="HTH araC/xylS-type" evidence="4">
    <location>
        <begin position="192"/>
        <end position="290"/>
    </location>
</feature>
<dbReference type="PROSITE" id="PS01124">
    <property type="entry name" value="HTH_ARAC_FAMILY_2"/>
    <property type="match status" value="1"/>
</dbReference>
<dbReference type="Pfam" id="PF12833">
    <property type="entry name" value="HTH_18"/>
    <property type="match status" value="1"/>
</dbReference>
<comment type="caution">
    <text evidence="5">The sequence shown here is derived from an EMBL/GenBank/DDBJ whole genome shotgun (WGS) entry which is preliminary data.</text>
</comment>